<feature type="region of interest" description="Disordered" evidence="1">
    <location>
        <begin position="117"/>
        <end position="136"/>
    </location>
</feature>
<dbReference type="Proteomes" id="UP000245946">
    <property type="component" value="Unassembled WGS sequence"/>
</dbReference>
<organism evidence="2 3">
    <name type="scientific">Tilletiopsis washingtonensis</name>
    <dbReference type="NCBI Taxonomy" id="58919"/>
    <lineage>
        <taxon>Eukaryota</taxon>
        <taxon>Fungi</taxon>
        <taxon>Dikarya</taxon>
        <taxon>Basidiomycota</taxon>
        <taxon>Ustilaginomycotina</taxon>
        <taxon>Exobasidiomycetes</taxon>
        <taxon>Entylomatales</taxon>
        <taxon>Entylomatales incertae sedis</taxon>
        <taxon>Tilletiopsis</taxon>
    </lineage>
</organism>
<dbReference type="AlphaFoldDB" id="A0A316ZCE1"/>
<evidence type="ECO:0000256" key="1">
    <source>
        <dbReference type="SAM" id="MobiDB-lite"/>
    </source>
</evidence>
<gene>
    <name evidence="2" type="ORF">FA09DRAFT_249022</name>
</gene>
<proteinExistence type="predicted"/>
<dbReference type="GeneID" id="37267230"/>
<dbReference type="RefSeq" id="XP_025598987.1">
    <property type="nucleotide sequence ID" value="XM_025739684.1"/>
</dbReference>
<name>A0A316ZCE1_9BASI</name>
<protein>
    <submittedName>
        <fullName evidence="2">Uncharacterized protein</fullName>
    </submittedName>
</protein>
<accession>A0A316ZCE1</accession>
<evidence type="ECO:0000313" key="3">
    <source>
        <dbReference type="Proteomes" id="UP000245946"/>
    </source>
</evidence>
<reference evidence="2 3" key="1">
    <citation type="journal article" date="2018" name="Mol. Biol. Evol.">
        <title>Broad Genomic Sampling Reveals a Smut Pathogenic Ancestry of the Fungal Clade Ustilaginomycotina.</title>
        <authorList>
            <person name="Kijpornyongpan T."/>
            <person name="Mondo S.J."/>
            <person name="Barry K."/>
            <person name="Sandor L."/>
            <person name="Lee J."/>
            <person name="Lipzen A."/>
            <person name="Pangilinan J."/>
            <person name="LaButti K."/>
            <person name="Hainaut M."/>
            <person name="Henrissat B."/>
            <person name="Grigoriev I.V."/>
            <person name="Spatafora J.W."/>
            <person name="Aime M.C."/>
        </authorList>
    </citation>
    <scope>NUCLEOTIDE SEQUENCE [LARGE SCALE GENOMIC DNA]</scope>
    <source>
        <strain evidence="2 3">MCA 4186</strain>
    </source>
</reference>
<dbReference type="EMBL" id="KZ819290">
    <property type="protein sequence ID" value="PWN98708.1"/>
    <property type="molecule type" value="Genomic_DNA"/>
</dbReference>
<evidence type="ECO:0000313" key="2">
    <source>
        <dbReference type="EMBL" id="PWN98708.1"/>
    </source>
</evidence>
<sequence>MLLHATDSTAPLDAFSLFSHRRPSLCAPLLRSLSLSLSARSPCHVPECGALLHGDAHARLARQGKEGVREGKDVLPQRLERRGGEIDEADVLHGVQQLCQCRRLVCGEGGVVDAGPGGGHDGGGAEERAGPAAAVSDGRRVQVWARRARHPLPGRRGAPCAAASRTRCSVRRRVRGQLGAP</sequence>
<keyword evidence="3" id="KW-1185">Reference proteome</keyword>